<dbReference type="Proteomes" id="UP000784294">
    <property type="component" value="Unassembled WGS sequence"/>
</dbReference>
<reference evidence="3" key="1">
    <citation type="submission" date="2018-11" db="EMBL/GenBank/DDBJ databases">
        <authorList>
            <consortium name="Pathogen Informatics"/>
        </authorList>
    </citation>
    <scope>NUCLEOTIDE SEQUENCE</scope>
</reference>
<comment type="caution">
    <text evidence="3">The sequence shown here is derived from an EMBL/GenBank/DDBJ whole genome shotgun (WGS) entry which is preliminary data.</text>
</comment>
<feature type="compositionally biased region" description="Polar residues" evidence="2">
    <location>
        <begin position="141"/>
        <end position="150"/>
    </location>
</feature>
<feature type="compositionally biased region" description="Basic and acidic residues" evidence="2">
    <location>
        <begin position="154"/>
        <end position="165"/>
    </location>
</feature>
<feature type="region of interest" description="Disordered" evidence="2">
    <location>
        <begin position="50"/>
        <end position="125"/>
    </location>
</feature>
<accession>A0A448WX59</accession>
<dbReference type="EMBL" id="CAAALY010056644">
    <property type="protein sequence ID" value="VEL22483.1"/>
    <property type="molecule type" value="Genomic_DNA"/>
</dbReference>
<evidence type="ECO:0000256" key="2">
    <source>
        <dbReference type="SAM" id="MobiDB-lite"/>
    </source>
</evidence>
<gene>
    <name evidence="3" type="ORF">PXEA_LOCUS15923</name>
</gene>
<feature type="region of interest" description="Disordered" evidence="2">
    <location>
        <begin position="141"/>
        <end position="180"/>
    </location>
</feature>
<dbReference type="AlphaFoldDB" id="A0A448WX59"/>
<evidence type="ECO:0000256" key="1">
    <source>
        <dbReference type="SAM" id="Coils"/>
    </source>
</evidence>
<name>A0A448WX59_9PLAT</name>
<feature type="compositionally biased region" description="Basic residues" evidence="2">
    <location>
        <begin position="111"/>
        <end position="123"/>
    </location>
</feature>
<feature type="coiled-coil region" evidence="1">
    <location>
        <begin position="2"/>
        <end position="37"/>
    </location>
</feature>
<keyword evidence="4" id="KW-1185">Reference proteome</keyword>
<sequence>MRKKQRKQQALLEQELNELEELECQDLERQKQETRLVSIIRDSSVKTDFEIGSNSSDKKLSNINMNETPHVGIEDGEIEDEGDTEVNEESQTGCSTHIDEPRSPKLEFSASRRRKKRRTKKKKAIIDDSLSKTLQYKVNGSSIASWSKGSTGDDPNRQEDNKRECLNPGQNEHFEVFISP</sequence>
<organism evidence="3 4">
    <name type="scientific">Protopolystoma xenopodis</name>
    <dbReference type="NCBI Taxonomy" id="117903"/>
    <lineage>
        <taxon>Eukaryota</taxon>
        <taxon>Metazoa</taxon>
        <taxon>Spiralia</taxon>
        <taxon>Lophotrochozoa</taxon>
        <taxon>Platyhelminthes</taxon>
        <taxon>Monogenea</taxon>
        <taxon>Polyopisthocotylea</taxon>
        <taxon>Polystomatidea</taxon>
        <taxon>Polystomatidae</taxon>
        <taxon>Protopolystoma</taxon>
    </lineage>
</organism>
<evidence type="ECO:0000313" key="3">
    <source>
        <dbReference type="EMBL" id="VEL22483.1"/>
    </source>
</evidence>
<keyword evidence="1" id="KW-0175">Coiled coil</keyword>
<protein>
    <submittedName>
        <fullName evidence="3">Uncharacterized protein</fullName>
    </submittedName>
</protein>
<evidence type="ECO:0000313" key="4">
    <source>
        <dbReference type="Proteomes" id="UP000784294"/>
    </source>
</evidence>
<proteinExistence type="predicted"/>
<feature type="compositionally biased region" description="Acidic residues" evidence="2">
    <location>
        <begin position="74"/>
        <end position="88"/>
    </location>
</feature>